<gene>
    <name evidence="8" type="ORF">FPZ45_05420</name>
</gene>
<accession>A0A559JTV6</accession>
<keyword evidence="1 5" id="KW-0597">Phosphoprotein</keyword>
<comment type="caution">
    <text evidence="8">The sequence shown here is derived from an EMBL/GenBank/DDBJ whole genome shotgun (WGS) entry which is preliminary data.</text>
</comment>
<dbReference type="GO" id="GO:0006355">
    <property type="term" value="P:regulation of DNA-templated transcription"/>
    <property type="evidence" value="ECO:0007669"/>
    <property type="project" value="InterPro"/>
</dbReference>
<evidence type="ECO:0000256" key="1">
    <source>
        <dbReference type="ARBA" id="ARBA00022553"/>
    </source>
</evidence>
<feature type="domain" description="HTH luxR-type" evidence="6">
    <location>
        <begin position="151"/>
        <end position="216"/>
    </location>
</feature>
<dbReference type="SUPFAM" id="SSF46894">
    <property type="entry name" value="C-terminal effector domain of the bipartite response regulators"/>
    <property type="match status" value="1"/>
</dbReference>
<evidence type="ECO:0000259" key="7">
    <source>
        <dbReference type="PROSITE" id="PS50110"/>
    </source>
</evidence>
<name>A0A559JTV6_9BACL</name>
<dbReference type="InterPro" id="IPR039420">
    <property type="entry name" value="WalR-like"/>
</dbReference>
<dbReference type="SMART" id="SM00421">
    <property type="entry name" value="HTH_LUXR"/>
    <property type="match status" value="1"/>
</dbReference>
<feature type="domain" description="Response regulatory" evidence="7">
    <location>
        <begin position="5"/>
        <end position="122"/>
    </location>
</feature>
<evidence type="ECO:0000256" key="3">
    <source>
        <dbReference type="ARBA" id="ARBA00023125"/>
    </source>
</evidence>
<evidence type="ECO:0000256" key="4">
    <source>
        <dbReference type="ARBA" id="ARBA00023163"/>
    </source>
</evidence>
<proteinExistence type="predicted"/>
<dbReference type="GO" id="GO:0003677">
    <property type="term" value="F:DNA binding"/>
    <property type="evidence" value="ECO:0007669"/>
    <property type="project" value="UniProtKB-KW"/>
</dbReference>
<dbReference type="AlphaFoldDB" id="A0A559JTV6"/>
<dbReference type="SUPFAM" id="SSF52172">
    <property type="entry name" value="CheY-like"/>
    <property type="match status" value="1"/>
</dbReference>
<dbReference type="PANTHER" id="PTHR43214:SF24">
    <property type="entry name" value="TRANSCRIPTIONAL REGULATORY PROTEIN NARL-RELATED"/>
    <property type="match status" value="1"/>
</dbReference>
<dbReference type="Pfam" id="PF00196">
    <property type="entry name" value="GerE"/>
    <property type="match status" value="1"/>
</dbReference>
<dbReference type="PANTHER" id="PTHR43214">
    <property type="entry name" value="TWO-COMPONENT RESPONSE REGULATOR"/>
    <property type="match status" value="1"/>
</dbReference>
<dbReference type="EMBL" id="VNJJ01000002">
    <property type="protein sequence ID" value="TVY03313.1"/>
    <property type="molecule type" value="Genomic_DNA"/>
</dbReference>
<dbReference type="PRINTS" id="PR00038">
    <property type="entry name" value="HTHLUXR"/>
</dbReference>
<keyword evidence="3" id="KW-0238">DNA-binding</keyword>
<protein>
    <submittedName>
        <fullName evidence="8">Response regulator transcription factor</fullName>
    </submittedName>
</protein>
<evidence type="ECO:0000256" key="2">
    <source>
        <dbReference type="ARBA" id="ARBA00023015"/>
    </source>
</evidence>
<dbReference type="SMART" id="SM00448">
    <property type="entry name" value="REC"/>
    <property type="match status" value="1"/>
</dbReference>
<keyword evidence="4" id="KW-0804">Transcription</keyword>
<dbReference type="Pfam" id="PF00072">
    <property type="entry name" value="Response_reg"/>
    <property type="match status" value="1"/>
</dbReference>
<dbReference type="Gene3D" id="3.40.50.2300">
    <property type="match status" value="1"/>
</dbReference>
<sequence length="223" mass="24355">MSRIRVLIADDHPVFRYGLRAILLAEEKTMEIVGEATTGEEAVALASQYEPDVILMDINLPELNGIEATRRITAALPRIGILMLTMFDDDDSVFAAMRSGARGYLLKGAEGNEAIRAITAVSKGEAIFSPTIANRLIGFFGTPIKRRPSATIPPFPELTDREREVLTLIAQGYSNPAIAERLVLSPKTVRNHVSVIFSKLQVAGRAEAIIKAREEGLGHKGEF</sequence>
<organism evidence="8 9">
    <name type="scientific">Cohnella terricola</name>
    <dbReference type="NCBI Taxonomy" id="1289167"/>
    <lineage>
        <taxon>Bacteria</taxon>
        <taxon>Bacillati</taxon>
        <taxon>Bacillota</taxon>
        <taxon>Bacilli</taxon>
        <taxon>Bacillales</taxon>
        <taxon>Paenibacillaceae</taxon>
        <taxon>Cohnella</taxon>
    </lineage>
</organism>
<dbReference type="InterPro" id="IPR000792">
    <property type="entry name" value="Tscrpt_reg_LuxR_C"/>
</dbReference>
<dbReference type="RefSeq" id="WP_144699182.1">
    <property type="nucleotide sequence ID" value="NZ_VNJJ01000002.1"/>
</dbReference>
<keyword evidence="2" id="KW-0805">Transcription regulation</keyword>
<reference evidence="8 9" key="1">
    <citation type="submission" date="2019-07" db="EMBL/GenBank/DDBJ databases">
        <authorList>
            <person name="Kim J."/>
        </authorList>
    </citation>
    <scope>NUCLEOTIDE SEQUENCE [LARGE SCALE GENOMIC DNA]</scope>
    <source>
        <strain evidence="8 9">G13</strain>
    </source>
</reference>
<dbReference type="GO" id="GO:0000160">
    <property type="term" value="P:phosphorelay signal transduction system"/>
    <property type="evidence" value="ECO:0007669"/>
    <property type="project" value="InterPro"/>
</dbReference>
<dbReference type="InterPro" id="IPR058245">
    <property type="entry name" value="NreC/VraR/RcsB-like_REC"/>
</dbReference>
<dbReference type="PROSITE" id="PS50043">
    <property type="entry name" value="HTH_LUXR_2"/>
    <property type="match status" value="1"/>
</dbReference>
<dbReference type="CDD" id="cd17535">
    <property type="entry name" value="REC_NarL-like"/>
    <property type="match status" value="1"/>
</dbReference>
<dbReference type="InterPro" id="IPR011006">
    <property type="entry name" value="CheY-like_superfamily"/>
</dbReference>
<dbReference type="InterPro" id="IPR001789">
    <property type="entry name" value="Sig_transdc_resp-reg_receiver"/>
</dbReference>
<evidence type="ECO:0000259" key="6">
    <source>
        <dbReference type="PROSITE" id="PS50043"/>
    </source>
</evidence>
<evidence type="ECO:0000256" key="5">
    <source>
        <dbReference type="PROSITE-ProRule" id="PRU00169"/>
    </source>
</evidence>
<evidence type="ECO:0000313" key="8">
    <source>
        <dbReference type="EMBL" id="TVY03313.1"/>
    </source>
</evidence>
<dbReference type="Proteomes" id="UP000316330">
    <property type="component" value="Unassembled WGS sequence"/>
</dbReference>
<feature type="modified residue" description="4-aspartylphosphate" evidence="5">
    <location>
        <position position="57"/>
    </location>
</feature>
<dbReference type="CDD" id="cd06170">
    <property type="entry name" value="LuxR_C_like"/>
    <property type="match status" value="1"/>
</dbReference>
<evidence type="ECO:0000313" key="9">
    <source>
        <dbReference type="Proteomes" id="UP000316330"/>
    </source>
</evidence>
<keyword evidence="9" id="KW-1185">Reference proteome</keyword>
<dbReference type="PROSITE" id="PS50110">
    <property type="entry name" value="RESPONSE_REGULATORY"/>
    <property type="match status" value="1"/>
</dbReference>
<dbReference type="InterPro" id="IPR016032">
    <property type="entry name" value="Sig_transdc_resp-reg_C-effctor"/>
</dbReference>
<dbReference type="OrthoDB" id="9779069at2"/>